<dbReference type="Pfam" id="PF08264">
    <property type="entry name" value="Anticodon_1"/>
    <property type="match status" value="1"/>
</dbReference>
<dbReference type="PANTHER" id="PTHR11946">
    <property type="entry name" value="VALYL-TRNA SYNTHETASES"/>
    <property type="match status" value="1"/>
</dbReference>
<dbReference type="AlphaFoldDB" id="A0A6J6IWB7"/>
<dbReference type="InterPro" id="IPR002303">
    <property type="entry name" value="Valyl-tRNA_ligase"/>
</dbReference>
<evidence type="ECO:0000256" key="8">
    <source>
        <dbReference type="ARBA" id="ARBA00047552"/>
    </source>
</evidence>
<evidence type="ECO:0000256" key="2">
    <source>
        <dbReference type="ARBA" id="ARBA00022598"/>
    </source>
</evidence>
<evidence type="ECO:0000256" key="6">
    <source>
        <dbReference type="ARBA" id="ARBA00023146"/>
    </source>
</evidence>
<gene>
    <name evidence="11" type="ORF">UFOPK1835_02291</name>
</gene>
<evidence type="ECO:0000259" key="10">
    <source>
        <dbReference type="Pfam" id="PF08264"/>
    </source>
</evidence>
<dbReference type="InterPro" id="IPR009080">
    <property type="entry name" value="tRNAsynth_Ia_anticodon-bd"/>
</dbReference>
<evidence type="ECO:0000259" key="9">
    <source>
        <dbReference type="Pfam" id="PF00133"/>
    </source>
</evidence>
<dbReference type="GO" id="GO:0005524">
    <property type="term" value="F:ATP binding"/>
    <property type="evidence" value="ECO:0007669"/>
    <property type="project" value="UniProtKB-KW"/>
</dbReference>
<dbReference type="InterPro" id="IPR002300">
    <property type="entry name" value="aa-tRNA-synth_Ia"/>
</dbReference>
<keyword evidence="6" id="KW-0030">Aminoacyl-tRNA synthetase</keyword>
<evidence type="ECO:0000256" key="1">
    <source>
        <dbReference type="ARBA" id="ARBA00013169"/>
    </source>
</evidence>
<dbReference type="GO" id="GO:0005829">
    <property type="term" value="C:cytosol"/>
    <property type="evidence" value="ECO:0007669"/>
    <property type="project" value="TreeGrafter"/>
</dbReference>
<proteinExistence type="predicted"/>
<dbReference type="SUPFAM" id="SSF52374">
    <property type="entry name" value="Nucleotidylyl transferase"/>
    <property type="match status" value="1"/>
</dbReference>
<dbReference type="PANTHER" id="PTHR11946:SF93">
    <property type="entry name" value="VALINE--TRNA LIGASE, CHLOROPLASTIC_MITOCHONDRIAL 2"/>
    <property type="match status" value="1"/>
</dbReference>
<accession>A0A6J6IWB7</accession>
<keyword evidence="5" id="KW-0648">Protein biosynthesis</keyword>
<dbReference type="InterPro" id="IPR013155">
    <property type="entry name" value="M/V/L/I-tRNA-synth_anticd-bd"/>
</dbReference>
<dbReference type="GO" id="GO:0004832">
    <property type="term" value="F:valine-tRNA ligase activity"/>
    <property type="evidence" value="ECO:0007669"/>
    <property type="project" value="UniProtKB-EC"/>
</dbReference>
<dbReference type="InterPro" id="IPR033705">
    <property type="entry name" value="Anticodon_Ia_Val"/>
</dbReference>
<dbReference type="Pfam" id="PF00133">
    <property type="entry name" value="tRNA-synt_1"/>
    <property type="match status" value="1"/>
</dbReference>
<evidence type="ECO:0000256" key="4">
    <source>
        <dbReference type="ARBA" id="ARBA00022840"/>
    </source>
</evidence>
<dbReference type="CDD" id="cd07962">
    <property type="entry name" value="Anticodon_Ia_Val"/>
    <property type="match status" value="1"/>
</dbReference>
<reference evidence="11" key="1">
    <citation type="submission" date="2020-05" db="EMBL/GenBank/DDBJ databases">
        <authorList>
            <person name="Chiriac C."/>
            <person name="Salcher M."/>
            <person name="Ghai R."/>
            <person name="Kavagutti S V."/>
        </authorList>
    </citation>
    <scope>NUCLEOTIDE SEQUENCE</scope>
</reference>
<keyword evidence="3" id="KW-0547">Nucleotide-binding</keyword>
<evidence type="ECO:0000313" key="11">
    <source>
        <dbReference type="EMBL" id="CAB4628846.1"/>
    </source>
</evidence>
<evidence type="ECO:0000256" key="7">
    <source>
        <dbReference type="ARBA" id="ARBA00029936"/>
    </source>
</evidence>
<protein>
    <recommendedName>
        <fullName evidence="1">valine--tRNA ligase</fullName>
        <ecNumber evidence="1">6.1.1.9</ecNumber>
    </recommendedName>
    <alternativeName>
        <fullName evidence="7">Valyl-tRNA synthetase</fullName>
    </alternativeName>
</protein>
<comment type="catalytic activity">
    <reaction evidence="8">
        <text>tRNA(Val) + L-valine + ATP = L-valyl-tRNA(Val) + AMP + diphosphate</text>
        <dbReference type="Rhea" id="RHEA:10704"/>
        <dbReference type="Rhea" id="RHEA-COMP:9672"/>
        <dbReference type="Rhea" id="RHEA-COMP:9708"/>
        <dbReference type="ChEBI" id="CHEBI:30616"/>
        <dbReference type="ChEBI" id="CHEBI:33019"/>
        <dbReference type="ChEBI" id="CHEBI:57762"/>
        <dbReference type="ChEBI" id="CHEBI:78442"/>
        <dbReference type="ChEBI" id="CHEBI:78537"/>
        <dbReference type="ChEBI" id="CHEBI:456215"/>
        <dbReference type="EC" id="6.1.1.9"/>
    </reaction>
</comment>
<sequence>MFSTAVRSHLGHGSIPWRNASISGWVLDPDRKKMSKSKGNVVTPLHLLEQYGADAVRYWAASARPGTDTTFDEGQMKIGRRLGIKLMNASRFALGLGGDDRTSASNDIAYVTEALDRAMLADLAALAADATVAFDGYDYARALERTETFFWQFCDQYLELVKGRAYGNAGPEAARSAQVALQLALSTLLRLFAPFLPFVTEEIWSWWQDGSVHTAPWPDASELRDAAADGNPVAFAIAIDVLAAVRRAKTEAKRSLKWPVDLVEVSETTERGAALQTVLEDVRGAANAESISVAVAAEAGIAVTLAAEPAEA</sequence>
<dbReference type="EC" id="6.1.1.9" evidence="1"/>
<evidence type="ECO:0000256" key="3">
    <source>
        <dbReference type="ARBA" id="ARBA00022741"/>
    </source>
</evidence>
<name>A0A6J6IWB7_9ZZZZ</name>
<keyword evidence="4" id="KW-0067">ATP-binding</keyword>
<dbReference type="EMBL" id="CAEZUP010000185">
    <property type="protein sequence ID" value="CAB4628846.1"/>
    <property type="molecule type" value="Genomic_DNA"/>
</dbReference>
<dbReference type="GO" id="GO:0006438">
    <property type="term" value="P:valyl-tRNA aminoacylation"/>
    <property type="evidence" value="ECO:0007669"/>
    <property type="project" value="InterPro"/>
</dbReference>
<feature type="domain" description="Aminoacyl-tRNA synthetase class Ia" evidence="9">
    <location>
        <begin position="12"/>
        <end position="71"/>
    </location>
</feature>
<feature type="domain" description="Methionyl/Valyl/Leucyl/Isoleucyl-tRNA synthetase anticodon-binding" evidence="10">
    <location>
        <begin position="116"/>
        <end position="262"/>
    </location>
</feature>
<organism evidence="11">
    <name type="scientific">freshwater metagenome</name>
    <dbReference type="NCBI Taxonomy" id="449393"/>
    <lineage>
        <taxon>unclassified sequences</taxon>
        <taxon>metagenomes</taxon>
        <taxon>ecological metagenomes</taxon>
    </lineage>
</organism>
<dbReference type="Gene3D" id="1.10.730.10">
    <property type="entry name" value="Isoleucyl-tRNA Synthetase, Domain 1"/>
    <property type="match status" value="1"/>
</dbReference>
<keyword evidence="2" id="KW-0436">Ligase</keyword>
<dbReference type="InterPro" id="IPR014729">
    <property type="entry name" value="Rossmann-like_a/b/a_fold"/>
</dbReference>
<dbReference type="Gene3D" id="3.40.50.620">
    <property type="entry name" value="HUPs"/>
    <property type="match status" value="1"/>
</dbReference>
<evidence type="ECO:0000256" key="5">
    <source>
        <dbReference type="ARBA" id="ARBA00022917"/>
    </source>
</evidence>
<dbReference type="SUPFAM" id="SSF47323">
    <property type="entry name" value="Anticodon-binding domain of a subclass of class I aminoacyl-tRNA synthetases"/>
    <property type="match status" value="1"/>
</dbReference>